<keyword evidence="6 9" id="KW-0472">Membrane</keyword>
<feature type="compositionally biased region" description="Polar residues" evidence="8">
    <location>
        <begin position="160"/>
        <end position="191"/>
    </location>
</feature>
<evidence type="ECO:0000256" key="6">
    <source>
        <dbReference type="ARBA" id="ARBA00023136"/>
    </source>
</evidence>
<dbReference type="InterPro" id="IPR050879">
    <property type="entry name" value="Acyltransferase_3"/>
</dbReference>
<accession>A0A558GH63</accession>
<evidence type="ECO:0000256" key="7">
    <source>
        <dbReference type="ARBA" id="ARBA00023315"/>
    </source>
</evidence>
<evidence type="ECO:0000259" key="10">
    <source>
        <dbReference type="Pfam" id="PF01757"/>
    </source>
</evidence>
<feature type="region of interest" description="Disordered" evidence="8">
    <location>
        <begin position="1"/>
        <end position="314"/>
    </location>
</feature>
<evidence type="ECO:0000313" key="11">
    <source>
        <dbReference type="EMBL" id="TVU56217.1"/>
    </source>
</evidence>
<feature type="transmembrane region" description="Helical" evidence="9">
    <location>
        <begin position="403"/>
        <end position="424"/>
    </location>
</feature>
<feature type="transmembrane region" description="Helical" evidence="9">
    <location>
        <begin position="633"/>
        <end position="654"/>
    </location>
</feature>
<feature type="transmembrane region" description="Helical" evidence="9">
    <location>
        <begin position="699"/>
        <end position="720"/>
    </location>
</feature>
<evidence type="ECO:0000256" key="5">
    <source>
        <dbReference type="ARBA" id="ARBA00022989"/>
    </source>
</evidence>
<feature type="transmembrane region" description="Helical" evidence="9">
    <location>
        <begin position="515"/>
        <end position="531"/>
    </location>
</feature>
<keyword evidence="5 9" id="KW-1133">Transmembrane helix</keyword>
<feature type="compositionally biased region" description="Low complexity" evidence="8">
    <location>
        <begin position="347"/>
        <end position="365"/>
    </location>
</feature>
<evidence type="ECO:0000256" key="4">
    <source>
        <dbReference type="ARBA" id="ARBA00022692"/>
    </source>
</evidence>
<evidence type="ECO:0000256" key="3">
    <source>
        <dbReference type="ARBA" id="ARBA00022679"/>
    </source>
</evidence>
<dbReference type="AlphaFoldDB" id="A0A558GH63"/>
<evidence type="ECO:0000256" key="1">
    <source>
        <dbReference type="ARBA" id="ARBA00004651"/>
    </source>
</evidence>
<feature type="compositionally biased region" description="Low complexity" evidence="8">
    <location>
        <begin position="201"/>
        <end position="223"/>
    </location>
</feature>
<reference evidence="11 12" key="1">
    <citation type="submission" date="2019-07" db="EMBL/GenBank/DDBJ databases">
        <title>Draft genome of C. aurimucosum strain 14-2523.</title>
        <authorList>
            <person name="Pacheco L.G.C."/>
            <person name="Aguiar E.R.G.R."/>
            <person name="Navas J."/>
            <person name="Santos C.S."/>
            <person name="Rocha D.J.P.G."/>
        </authorList>
    </citation>
    <scope>NUCLEOTIDE SEQUENCE [LARGE SCALE GENOMIC DNA]</scope>
    <source>
        <strain evidence="11 12">14-2523</strain>
    </source>
</reference>
<feature type="compositionally biased region" description="Low complexity" evidence="8">
    <location>
        <begin position="17"/>
        <end position="71"/>
    </location>
</feature>
<dbReference type="GO" id="GO:0009103">
    <property type="term" value="P:lipopolysaccharide biosynthetic process"/>
    <property type="evidence" value="ECO:0007669"/>
    <property type="project" value="TreeGrafter"/>
</dbReference>
<keyword evidence="3 11" id="KW-0808">Transferase</keyword>
<feature type="region of interest" description="Disordered" evidence="8">
    <location>
        <begin position="347"/>
        <end position="371"/>
    </location>
</feature>
<comment type="subcellular location">
    <subcellularLocation>
        <location evidence="1">Cell membrane</location>
        <topology evidence="1">Multi-pass membrane protein</topology>
    </subcellularLocation>
</comment>
<feature type="domain" description="Acyltransferase 3" evidence="10">
    <location>
        <begin position="378"/>
        <end position="713"/>
    </location>
</feature>
<dbReference type="EMBL" id="VMTY01000036">
    <property type="protein sequence ID" value="TVU56217.1"/>
    <property type="molecule type" value="Genomic_DNA"/>
</dbReference>
<feature type="compositionally biased region" description="Polar residues" evidence="8">
    <location>
        <begin position="790"/>
        <end position="806"/>
    </location>
</feature>
<evidence type="ECO:0000256" key="2">
    <source>
        <dbReference type="ARBA" id="ARBA00022475"/>
    </source>
</evidence>
<gene>
    <name evidence="11" type="ORF">FQK23_09535</name>
</gene>
<dbReference type="Gene3D" id="3.40.50.1110">
    <property type="entry name" value="SGNH hydrolase"/>
    <property type="match status" value="1"/>
</dbReference>
<dbReference type="PANTHER" id="PTHR23028">
    <property type="entry name" value="ACETYLTRANSFERASE"/>
    <property type="match status" value="1"/>
</dbReference>
<feature type="compositionally biased region" description="Basic and acidic residues" evidence="8">
    <location>
        <begin position="239"/>
        <end position="264"/>
    </location>
</feature>
<feature type="transmembrane region" description="Helical" evidence="9">
    <location>
        <begin position="675"/>
        <end position="693"/>
    </location>
</feature>
<dbReference type="InterPro" id="IPR002656">
    <property type="entry name" value="Acyl_transf_3_dom"/>
</dbReference>
<dbReference type="Proteomes" id="UP000320531">
    <property type="component" value="Unassembled WGS sequence"/>
</dbReference>
<evidence type="ECO:0000256" key="9">
    <source>
        <dbReference type="SAM" id="Phobius"/>
    </source>
</evidence>
<dbReference type="Pfam" id="PF01757">
    <property type="entry name" value="Acyl_transf_3"/>
    <property type="match status" value="1"/>
</dbReference>
<comment type="caution">
    <text evidence="11">The sequence shown here is derived from an EMBL/GenBank/DDBJ whole genome shotgun (WGS) entry which is preliminary data.</text>
</comment>
<proteinExistence type="predicted"/>
<dbReference type="PANTHER" id="PTHR23028:SF53">
    <property type="entry name" value="ACYL_TRANSF_3 DOMAIN-CONTAINING PROTEIN"/>
    <property type="match status" value="1"/>
</dbReference>
<dbReference type="InterPro" id="IPR036514">
    <property type="entry name" value="SGNH_hydro_sf"/>
</dbReference>
<feature type="transmembrane region" description="Helical" evidence="9">
    <location>
        <begin position="753"/>
        <end position="774"/>
    </location>
</feature>
<feature type="region of interest" description="Disordered" evidence="8">
    <location>
        <begin position="785"/>
        <end position="819"/>
    </location>
</feature>
<sequence>MKKFLRSMVSRLAKGESSTSSSTPDSPSASQKPSSTSTTASKVSAASTKSTTAVKPSSASPSTAPTDTTKPGKSTSPAKPTTSDKSATPRAQRPSTQRPAARPGRVRPRPAEDFTLDLSPSALPKAAAVKKAKLVKAREEADVVSTGRRGPRRTVPRRPITQSPAPQKTGSEQQNKTSVPGNKVSETSRASKTPAATPGSQPAAAKSPTAATTQKPASTPAPAVHKEKAPKPTKNPAQGEERQKAQRTEAIKAEAPEQTKEPGKGKKKKETAGPENEISRALARRSQSVGVLSTKQEKRRSAKRPVAKESTAAAAAPAAATAAAVGAATASATSATAATAPATAPAAASASARSTAAPSTTAPATKPRRRRARLRQVPGLDGLRGLAVLAVVIYHFFGDILPGGYLGVDMFFVLSGFLITSLLVREFNATGRISLKDFWIRRFRRILPAALVVLSICTAIVALIGGDLAVGIRQQFLGTFFFVNNWTQIATSQTYFAPNEVQVFAHYWSLAVEEQFYLIWPLLMFGIFAISRRKPKRLPIAVSLILTIASAVAMALIFTPGEDPTRVYYGTDTHAFGLLIGAMLSLLLTSTDKDVDADSWPAANKGTLAGAVGALALVAYLAQLVWMGADREFTYRGGLVLTSVLGAAMIWGVVRETGPLTWIFRTRVMRWLGQRSFSLYLWHWPVVMIVHALSDAPSWLLGLLCLPLSCLLAEVTYQFVENPFRRAGFRPTWHAYWSARPSMEEIKDGFGKALWPAVPVIVVLSLLGVGYALVTSEDKSELERELERMAQSNEQTASSAPAQPSETAKPKEKRAIPTGNEISAIGDSVMLAASEALSERFPGISIDAAISRHYSAALPVVQGLKDSGQLRSTVFMGLGTNGATFESQMDELIDIVGSERTLVLVLPYGERDWMGPARAEIIEAATTHDNVYIADWCGVAQENPAMLYDDGVHPLPEGAHLYADALYAALEQYADEEKNLTTVCSS</sequence>
<evidence type="ECO:0000313" key="12">
    <source>
        <dbReference type="Proteomes" id="UP000320531"/>
    </source>
</evidence>
<keyword evidence="4 9" id="KW-0812">Transmembrane</keyword>
<keyword evidence="2" id="KW-1003">Cell membrane</keyword>
<organism evidence="11 12">
    <name type="scientific">Corynebacterium aurimucosum</name>
    <dbReference type="NCBI Taxonomy" id="169292"/>
    <lineage>
        <taxon>Bacteria</taxon>
        <taxon>Bacillati</taxon>
        <taxon>Actinomycetota</taxon>
        <taxon>Actinomycetes</taxon>
        <taxon>Mycobacteriales</taxon>
        <taxon>Corynebacteriaceae</taxon>
        <taxon>Corynebacterium</taxon>
    </lineage>
</organism>
<feature type="compositionally biased region" description="Polar residues" evidence="8">
    <location>
        <begin position="285"/>
        <end position="294"/>
    </location>
</feature>
<dbReference type="CDD" id="cd01840">
    <property type="entry name" value="SGNH_hydrolase_yrhL_like"/>
    <property type="match status" value="1"/>
</dbReference>
<feature type="transmembrane region" description="Helical" evidence="9">
    <location>
        <begin position="538"/>
        <end position="561"/>
    </location>
</feature>
<dbReference type="SUPFAM" id="SSF52266">
    <property type="entry name" value="SGNH hydrolase"/>
    <property type="match status" value="1"/>
</dbReference>
<protein>
    <submittedName>
        <fullName evidence="11">Acyltransferase family protein</fullName>
    </submittedName>
</protein>
<feature type="transmembrane region" description="Helical" evidence="9">
    <location>
        <begin position="567"/>
        <end position="588"/>
    </location>
</feature>
<name>A0A558GH63_9CORY</name>
<feature type="transmembrane region" description="Helical" evidence="9">
    <location>
        <begin position="445"/>
        <end position="465"/>
    </location>
</feature>
<feature type="compositionally biased region" description="Polar residues" evidence="8">
    <location>
        <begin position="72"/>
        <end position="86"/>
    </location>
</feature>
<dbReference type="GO" id="GO:0005886">
    <property type="term" value="C:plasma membrane"/>
    <property type="evidence" value="ECO:0007669"/>
    <property type="project" value="UniProtKB-SubCell"/>
</dbReference>
<dbReference type="GO" id="GO:0016747">
    <property type="term" value="F:acyltransferase activity, transferring groups other than amino-acyl groups"/>
    <property type="evidence" value="ECO:0007669"/>
    <property type="project" value="InterPro"/>
</dbReference>
<keyword evidence="7 11" id="KW-0012">Acyltransferase</keyword>
<evidence type="ECO:0000256" key="8">
    <source>
        <dbReference type="SAM" id="MobiDB-lite"/>
    </source>
</evidence>
<feature type="transmembrane region" description="Helical" evidence="9">
    <location>
        <begin position="608"/>
        <end position="627"/>
    </location>
</feature>